<gene>
    <name evidence="1 3 4" type="ORF">SRAE_2000193300</name>
</gene>
<dbReference type="WBParaSite" id="SRAE_2000193300.1">
    <property type="protein sequence ID" value="SRAE_2000193300.1"/>
    <property type="gene ID" value="WBGene00262140"/>
</dbReference>
<reference evidence="3" key="2">
    <citation type="submission" date="2020-12" db="UniProtKB">
        <authorList>
            <consortium name="WormBaseParasite"/>
        </authorList>
    </citation>
    <scope>IDENTIFICATION</scope>
</reference>
<accession>A0A090MYJ0</accession>
<dbReference type="CTD" id="36379634"/>
<protein>
    <submittedName>
        <fullName evidence="1 3">Armadillo-like helical domain and Armadillo-type fold domain-containing protein</fullName>
    </submittedName>
</protein>
<dbReference type="InterPro" id="IPR011989">
    <property type="entry name" value="ARM-like"/>
</dbReference>
<evidence type="ECO:0000313" key="1">
    <source>
        <dbReference type="EMBL" id="CEF67269.1"/>
    </source>
</evidence>
<evidence type="ECO:0000313" key="3">
    <source>
        <dbReference type="WBParaSite" id="SRAE_2000193300.1"/>
    </source>
</evidence>
<dbReference type="SUPFAM" id="SSF48371">
    <property type="entry name" value="ARM repeat"/>
    <property type="match status" value="1"/>
</dbReference>
<dbReference type="GeneID" id="36379634"/>
<sequence>MDPYNQFINTSLMSNYINQPGQVTSSTSLTIDPDKSIYGGYLYPQETSYYQQTLKPINYPPEYNLTSLTNAYQQSVNGNCLSNNKNFQTQQWMQNHYFDPNIYSLSTPSCAPSTISNMSYTSITDNNPQSSCSTNTIENGRMTEIKSMFHDQSTTNSVVSCGENLDPGSNQLTEDCRNNILNNLLDDDIEVRKKGNQAKPFIIDIMNAINNDMASFTNLERLLECLCHLTYNSKTIGCIINSIIDNNLLFIDTLGKRIIKDKFNRYGCGYYALSILHAILSLSGDISKIFTKYTRKPFIMDRIFEYFEKILTLSSINLYNQICYFERKELIWLIDCLKNLIYENDYMKEYSLSKNGIQILLKIIKGSQREYIHYHSLSCINAFIQSGSIKYVIEFVKNDIIEVVFSIVTTFTPIDNNRKMGSERIIVECYKIFCSILDADKMESIAIQNISNIILNNLTKSSIHLSKYYTWFLCRLSSKKELKIEQKIDNSNLESEKIKNIEEIFDNCLITLKNLTYHSQEEKILKIGIEKLCSINGSIQILMNLFITSTFDINKSRIIIILLRGISFYKYNENHFQYLLDIIMKNIKDFIDIIFKRSKEFNKLKDISRKNLKDLLKKGIYFIKCLCLEYNGVSTKIREILRINKINLLKLIDDIKDVEIRSEVIQLAGVLLNREDNIVDKWLNNLQTQNTIKDCSESEDINLRKVTMEFLKLAQETRCYILVEESIECNGGISIASIYADM</sequence>
<dbReference type="AlphaFoldDB" id="A0A090MYJ0"/>
<name>A0A090MYJ0_STRRB</name>
<dbReference type="WormBase" id="SRAE_2000193300">
    <property type="protein sequence ID" value="SRP09870"/>
    <property type="gene ID" value="WBGene00262140"/>
</dbReference>
<dbReference type="RefSeq" id="XP_024506469.1">
    <property type="nucleotide sequence ID" value="XM_024652944.1"/>
</dbReference>
<evidence type="ECO:0000313" key="2">
    <source>
        <dbReference type="Proteomes" id="UP000035682"/>
    </source>
</evidence>
<dbReference type="InterPro" id="IPR016024">
    <property type="entry name" value="ARM-type_fold"/>
</dbReference>
<proteinExistence type="predicted"/>
<organism evidence="1">
    <name type="scientific">Strongyloides ratti</name>
    <name type="common">Parasitic roundworm</name>
    <dbReference type="NCBI Taxonomy" id="34506"/>
    <lineage>
        <taxon>Eukaryota</taxon>
        <taxon>Metazoa</taxon>
        <taxon>Ecdysozoa</taxon>
        <taxon>Nematoda</taxon>
        <taxon>Chromadorea</taxon>
        <taxon>Rhabditida</taxon>
        <taxon>Tylenchina</taxon>
        <taxon>Panagrolaimomorpha</taxon>
        <taxon>Strongyloidoidea</taxon>
        <taxon>Strongyloididae</taxon>
        <taxon>Strongyloides</taxon>
    </lineage>
</organism>
<evidence type="ECO:0000313" key="4">
    <source>
        <dbReference type="WormBase" id="SRAE_2000193300"/>
    </source>
</evidence>
<dbReference type="Proteomes" id="UP000035682">
    <property type="component" value="Unplaced"/>
</dbReference>
<dbReference type="EMBL" id="LN609529">
    <property type="protein sequence ID" value="CEF67269.1"/>
    <property type="molecule type" value="Genomic_DNA"/>
</dbReference>
<keyword evidence="2" id="KW-1185">Reference proteome</keyword>
<dbReference type="Gene3D" id="1.25.10.10">
    <property type="entry name" value="Leucine-rich Repeat Variant"/>
    <property type="match status" value="1"/>
</dbReference>
<reference evidence="1 2" key="1">
    <citation type="submission" date="2014-09" db="EMBL/GenBank/DDBJ databases">
        <authorList>
            <person name="Martin A.A."/>
        </authorList>
    </citation>
    <scope>NUCLEOTIDE SEQUENCE</scope>
    <source>
        <strain evidence="2">ED321</strain>
        <strain evidence="1">ED321 Heterogonic</strain>
    </source>
</reference>